<keyword evidence="3" id="KW-0813">Transport</keyword>
<feature type="transmembrane region" description="Helical" evidence="8">
    <location>
        <begin position="317"/>
        <end position="343"/>
    </location>
</feature>
<keyword evidence="5 8" id="KW-0812">Transmembrane</keyword>
<evidence type="ECO:0000313" key="9">
    <source>
        <dbReference type="EMBL" id="VAX25954.1"/>
    </source>
</evidence>
<evidence type="ECO:0000256" key="5">
    <source>
        <dbReference type="ARBA" id="ARBA00022692"/>
    </source>
</evidence>
<feature type="transmembrane region" description="Helical" evidence="8">
    <location>
        <begin position="156"/>
        <end position="177"/>
    </location>
</feature>
<evidence type="ECO:0000256" key="4">
    <source>
        <dbReference type="ARBA" id="ARBA00022475"/>
    </source>
</evidence>
<evidence type="ECO:0000256" key="8">
    <source>
        <dbReference type="SAM" id="Phobius"/>
    </source>
</evidence>
<dbReference type="InterPro" id="IPR002549">
    <property type="entry name" value="AI-2E-like"/>
</dbReference>
<proteinExistence type="inferred from homology"/>
<feature type="transmembrane region" description="Helical" evidence="8">
    <location>
        <begin position="252"/>
        <end position="271"/>
    </location>
</feature>
<dbReference type="AlphaFoldDB" id="A0A3B1CPT9"/>
<sequence>MDNPWARISVKTAVAAVCAGLFFWFVYLARAALFPFCVAFIIAYMLDPLIDRMESRKVNRSWAIVLLLVLLTLISVGAALFLAPLAVEQVAALGKKLPGYIDQMEDKLAPVIGLIPDMDTQEVKARVRESARSLGDLPLKAVNAAARGLWSGLTGAMGVVVALFNLALIPVATFYMLKDFDSIIESVSKRIPAPYRDRLLGVFRNIDATLSAFFRGQLLIAMFMAALLSSGLFIIGIPMGIFIGIVAGLSNIVPYLPVFVGLAPALILAYLSFGDIEHIALVAALFASAQAIEGLYITPKVLEKAVGLHPVAVMASLLIGGAFFGFIGVVVAVPAAATIKVILLELDSDYLKSDFYLGEKDRDKDKK</sequence>
<evidence type="ECO:0000256" key="6">
    <source>
        <dbReference type="ARBA" id="ARBA00022989"/>
    </source>
</evidence>
<feature type="transmembrane region" description="Helical" evidence="8">
    <location>
        <begin position="62"/>
        <end position="87"/>
    </location>
</feature>
<evidence type="ECO:0008006" key="10">
    <source>
        <dbReference type="Google" id="ProtNLM"/>
    </source>
</evidence>
<dbReference type="Pfam" id="PF01594">
    <property type="entry name" value="AI-2E_transport"/>
    <property type="match status" value="1"/>
</dbReference>
<comment type="subcellular location">
    <subcellularLocation>
        <location evidence="1">Cell membrane</location>
        <topology evidence="1">Multi-pass membrane protein</topology>
    </subcellularLocation>
</comment>
<dbReference type="GO" id="GO:0005886">
    <property type="term" value="C:plasma membrane"/>
    <property type="evidence" value="ECO:0007669"/>
    <property type="project" value="UniProtKB-SubCell"/>
</dbReference>
<dbReference type="EMBL" id="UOGA01000319">
    <property type="protein sequence ID" value="VAX25954.1"/>
    <property type="molecule type" value="Genomic_DNA"/>
</dbReference>
<keyword evidence="4" id="KW-1003">Cell membrane</keyword>
<keyword evidence="6 8" id="KW-1133">Transmembrane helix</keyword>
<evidence type="ECO:0000256" key="1">
    <source>
        <dbReference type="ARBA" id="ARBA00004651"/>
    </source>
</evidence>
<gene>
    <name evidence="9" type="ORF">MNBD_NITROSPINAE04-1435</name>
</gene>
<dbReference type="PANTHER" id="PTHR21716:SF53">
    <property type="entry name" value="PERMEASE PERM-RELATED"/>
    <property type="match status" value="1"/>
</dbReference>
<evidence type="ECO:0000256" key="7">
    <source>
        <dbReference type="ARBA" id="ARBA00023136"/>
    </source>
</evidence>
<reference evidence="9" key="1">
    <citation type="submission" date="2018-06" db="EMBL/GenBank/DDBJ databases">
        <authorList>
            <person name="Zhirakovskaya E."/>
        </authorList>
    </citation>
    <scope>NUCLEOTIDE SEQUENCE</scope>
</reference>
<organism evidence="9">
    <name type="scientific">hydrothermal vent metagenome</name>
    <dbReference type="NCBI Taxonomy" id="652676"/>
    <lineage>
        <taxon>unclassified sequences</taxon>
        <taxon>metagenomes</taxon>
        <taxon>ecological metagenomes</taxon>
    </lineage>
</organism>
<comment type="similarity">
    <text evidence="2">Belongs to the autoinducer-2 exporter (AI-2E) (TC 2.A.86) family.</text>
</comment>
<evidence type="ECO:0000256" key="3">
    <source>
        <dbReference type="ARBA" id="ARBA00022448"/>
    </source>
</evidence>
<keyword evidence="7 8" id="KW-0472">Membrane</keyword>
<evidence type="ECO:0000256" key="2">
    <source>
        <dbReference type="ARBA" id="ARBA00009773"/>
    </source>
</evidence>
<dbReference type="GO" id="GO:0055085">
    <property type="term" value="P:transmembrane transport"/>
    <property type="evidence" value="ECO:0007669"/>
    <property type="project" value="TreeGrafter"/>
</dbReference>
<name>A0A3B1CPT9_9ZZZZ</name>
<protein>
    <recommendedName>
        <fullName evidence="10">Permease often clustered with de novo purine synthesis</fullName>
    </recommendedName>
</protein>
<feature type="transmembrane region" description="Helical" evidence="8">
    <location>
        <begin position="218"/>
        <end position="246"/>
    </location>
</feature>
<dbReference type="PANTHER" id="PTHR21716">
    <property type="entry name" value="TRANSMEMBRANE PROTEIN"/>
    <property type="match status" value="1"/>
</dbReference>
<accession>A0A3B1CPT9</accession>